<organism evidence="1 2">
    <name type="scientific">Chryseobacterium kimseyorum</name>
    <dbReference type="NCBI Taxonomy" id="2984028"/>
    <lineage>
        <taxon>Bacteria</taxon>
        <taxon>Pseudomonadati</taxon>
        <taxon>Bacteroidota</taxon>
        <taxon>Flavobacteriia</taxon>
        <taxon>Flavobacteriales</taxon>
        <taxon>Weeksellaceae</taxon>
        <taxon>Chryseobacterium group</taxon>
        <taxon>Chryseobacterium</taxon>
    </lineage>
</organism>
<reference evidence="1" key="1">
    <citation type="submission" date="2022-10" db="EMBL/GenBank/DDBJ databases">
        <title>Chryseobacterium babae sp. nov. isolated from the gut of the beetle Oryctes rhinoceros, and Chryseobacterium kimseyorum sp. nov., isolated from a stick insect rearing cage.</title>
        <authorList>
            <person name="Shelomi M."/>
            <person name="Han C.-J."/>
            <person name="Chen W.-M."/>
            <person name="Chen H.-K."/>
            <person name="Liaw S.-J."/>
            <person name="Muhle E."/>
            <person name="Clermont D."/>
        </authorList>
    </citation>
    <scope>NUCLEOTIDE SEQUENCE</scope>
    <source>
        <strain evidence="1">09-1422</strain>
    </source>
</reference>
<evidence type="ECO:0000313" key="2">
    <source>
        <dbReference type="Proteomes" id="UP001163731"/>
    </source>
</evidence>
<evidence type="ECO:0000313" key="1">
    <source>
        <dbReference type="EMBL" id="MCW3169079.1"/>
    </source>
</evidence>
<proteinExistence type="predicted"/>
<sequence length="70" mass="7963">MTHFKSLAEKCDFCDFIKHQSQDFLSENIQQLSFSKLKTFSSKSYFVLGESRAYLLSCTNKGPPAVYSLA</sequence>
<comment type="caution">
    <text evidence="1">The sequence shown here is derived from an EMBL/GenBank/DDBJ whole genome shotgun (WGS) entry which is preliminary data.</text>
</comment>
<dbReference type="RefSeq" id="WP_264750258.1">
    <property type="nucleotide sequence ID" value="NZ_JAPDHW010000007.1"/>
</dbReference>
<gene>
    <name evidence="1" type="ORF">OMO38_11145</name>
</gene>
<accession>A0ABT3HZ61</accession>
<name>A0ABT3HZ61_9FLAO</name>
<protein>
    <submittedName>
        <fullName evidence="1">Uncharacterized protein</fullName>
    </submittedName>
</protein>
<dbReference type="EMBL" id="JAPDHW010000007">
    <property type="protein sequence ID" value="MCW3169079.1"/>
    <property type="molecule type" value="Genomic_DNA"/>
</dbReference>
<dbReference type="Proteomes" id="UP001163731">
    <property type="component" value="Unassembled WGS sequence"/>
</dbReference>
<keyword evidence="2" id="KW-1185">Reference proteome</keyword>